<evidence type="ECO:0000313" key="2">
    <source>
        <dbReference type="Proteomes" id="UP000075025"/>
    </source>
</evidence>
<dbReference type="Proteomes" id="UP000075025">
    <property type="component" value="Unassembled WGS sequence"/>
</dbReference>
<dbReference type="PATRIC" id="fig|2033.6.peg.4006"/>
<dbReference type="EMBL" id="LDRT01000096">
    <property type="protein sequence ID" value="KTR93124.1"/>
    <property type="molecule type" value="Genomic_DNA"/>
</dbReference>
<proteinExistence type="predicted"/>
<reference evidence="1 2" key="1">
    <citation type="journal article" date="2016" name="Front. Microbiol.">
        <title>Genomic Resource of Rice Seed Associated Bacteria.</title>
        <authorList>
            <person name="Midha S."/>
            <person name="Bansal K."/>
            <person name="Sharma S."/>
            <person name="Kumar N."/>
            <person name="Patil P.P."/>
            <person name="Chaudhry V."/>
            <person name="Patil P.B."/>
        </authorList>
    </citation>
    <scope>NUCLEOTIDE SEQUENCE [LARGE SCALE GENOMIC DNA]</scope>
    <source>
        <strain evidence="1 2">NS220</strain>
    </source>
</reference>
<protein>
    <submittedName>
        <fullName evidence="1">Uncharacterized protein</fullName>
    </submittedName>
</protein>
<evidence type="ECO:0000313" key="1">
    <source>
        <dbReference type="EMBL" id="KTR93124.1"/>
    </source>
</evidence>
<gene>
    <name evidence="1" type="ORF">NS220_13460</name>
</gene>
<organism evidence="1 2">
    <name type="scientific">Microbacterium testaceum</name>
    <name type="common">Aureobacterium testaceum</name>
    <name type="synonym">Brevibacterium testaceum</name>
    <dbReference type="NCBI Taxonomy" id="2033"/>
    <lineage>
        <taxon>Bacteria</taxon>
        <taxon>Bacillati</taxon>
        <taxon>Actinomycetota</taxon>
        <taxon>Actinomycetes</taxon>
        <taxon>Micrococcales</taxon>
        <taxon>Microbacteriaceae</taxon>
        <taxon>Microbacterium</taxon>
    </lineage>
</organism>
<name>A0A147EVG2_MICTE</name>
<comment type="caution">
    <text evidence="1">The sequence shown here is derived from an EMBL/GenBank/DDBJ whole genome shotgun (WGS) entry which is preliminary data.</text>
</comment>
<sequence length="111" mass="11555">MRCGAPSIDDLRGAARLAAEYSGRLVLHVVLAPISEAAEVEAIVVGVALTGAGAGVSRLPAVITDQLGFDPSRRLTFSLPPSTEPTLLAWEWGDPLLNVPFGSLSDSMAMP</sequence>
<dbReference type="AlphaFoldDB" id="A0A147EVG2"/>
<accession>A0A147EVG2</accession>